<accession>A0A2M3ZV87</accession>
<feature type="signal peptide" evidence="1">
    <location>
        <begin position="1"/>
        <end position="18"/>
    </location>
</feature>
<organism evidence="2">
    <name type="scientific">Anopheles braziliensis</name>
    <dbReference type="NCBI Taxonomy" id="58242"/>
    <lineage>
        <taxon>Eukaryota</taxon>
        <taxon>Metazoa</taxon>
        <taxon>Ecdysozoa</taxon>
        <taxon>Arthropoda</taxon>
        <taxon>Hexapoda</taxon>
        <taxon>Insecta</taxon>
        <taxon>Pterygota</taxon>
        <taxon>Neoptera</taxon>
        <taxon>Endopterygota</taxon>
        <taxon>Diptera</taxon>
        <taxon>Nematocera</taxon>
        <taxon>Culicoidea</taxon>
        <taxon>Culicidae</taxon>
        <taxon>Anophelinae</taxon>
        <taxon>Anopheles</taxon>
    </lineage>
</organism>
<sequence>MAGHKIFLLAVLSYECMCQNSVERTAPVLYAYSEGGGRSTTCFRVYSFGVGGYTRTTNGPHIRQVRLLEEGIAIR</sequence>
<feature type="chain" id="PRO_5014850262" evidence="1">
    <location>
        <begin position="19"/>
        <end position="75"/>
    </location>
</feature>
<evidence type="ECO:0000313" key="2">
    <source>
        <dbReference type="EMBL" id="MBW32431.1"/>
    </source>
</evidence>
<name>A0A2M3ZV87_9DIPT</name>
<reference evidence="2" key="1">
    <citation type="submission" date="2018-01" db="EMBL/GenBank/DDBJ databases">
        <title>An insight into the sialome of Amazonian anophelines.</title>
        <authorList>
            <person name="Ribeiro J.M."/>
            <person name="Scarpassa V."/>
            <person name="Calvo E."/>
        </authorList>
    </citation>
    <scope>NUCLEOTIDE SEQUENCE</scope>
    <source>
        <tissue evidence="2">Salivary glands</tissue>
    </source>
</reference>
<protein>
    <submittedName>
        <fullName evidence="2">Putative secreted peptide</fullName>
    </submittedName>
</protein>
<dbReference type="AlphaFoldDB" id="A0A2M3ZV87"/>
<evidence type="ECO:0000256" key="1">
    <source>
        <dbReference type="SAM" id="SignalP"/>
    </source>
</evidence>
<proteinExistence type="predicted"/>
<keyword evidence="1" id="KW-0732">Signal</keyword>
<dbReference type="EMBL" id="GGFM01011680">
    <property type="protein sequence ID" value="MBW32431.1"/>
    <property type="molecule type" value="Transcribed_RNA"/>
</dbReference>